<sequence length="170" mass="18505">MPMPLPHPASDVGPRGARMGCTRHPLALGMLSTAHHPAKLVLRQVPVELAAPRVVLQPPRQQESRTRTCSNDTLPAPLCIPRFSERTENFEGQVPAAGLMQPGSSQGGPSVELLPLLWDSGDPTRFPRPDANSIVNACPFLILHRLAGLQCRKAFSAERHWSRSRACQGT</sequence>
<evidence type="ECO:0000313" key="1">
    <source>
        <dbReference type="EMBL" id="TFK91006.1"/>
    </source>
</evidence>
<dbReference type="InParanoid" id="A0A5C3PN90"/>
<dbReference type="AlphaFoldDB" id="A0A5C3PN90"/>
<dbReference type="EMBL" id="ML211031">
    <property type="protein sequence ID" value="TFK91006.1"/>
    <property type="molecule type" value="Genomic_DNA"/>
</dbReference>
<evidence type="ECO:0000313" key="2">
    <source>
        <dbReference type="Proteomes" id="UP000308197"/>
    </source>
</evidence>
<proteinExistence type="predicted"/>
<keyword evidence="2" id="KW-1185">Reference proteome</keyword>
<gene>
    <name evidence="1" type="ORF">K466DRAFT_351287</name>
</gene>
<name>A0A5C3PN90_9APHY</name>
<reference evidence="1 2" key="1">
    <citation type="journal article" date="2019" name="Nat. Ecol. Evol.">
        <title>Megaphylogeny resolves global patterns of mushroom evolution.</title>
        <authorList>
            <person name="Varga T."/>
            <person name="Krizsan K."/>
            <person name="Foldi C."/>
            <person name="Dima B."/>
            <person name="Sanchez-Garcia M."/>
            <person name="Sanchez-Ramirez S."/>
            <person name="Szollosi G.J."/>
            <person name="Szarkandi J.G."/>
            <person name="Papp V."/>
            <person name="Albert L."/>
            <person name="Andreopoulos W."/>
            <person name="Angelini C."/>
            <person name="Antonin V."/>
            <person name="Barry K.W."/>
            <person name="Bougher N.L."/>
            <person name="Buchanan P."/>
            <person name="Buyck B."/>
            <person name="Bense V."/>
            <person name="Catcheside P."/>
            <person name="Chovatia M."/>
            <person name="Cooper J."/>
            <person name="Damon W."/>
            <person name="Desjardin D."/>
            <person name="Finy P."/>
            <person name="Geml J."/>
            <person name="Haridas S."/>
            <person name="Hughes K."/>
            <person name="Justo A."/>
            <person name="Karasinski D."/>
            <person name="Kautmanova I."/>
            <person name="Kiss B."/>
            <person name="Kocsube S."/>
            <person name="Kotiranta H."/>
            <person name="LaButti K.M."/>
            <person name="Lechner B.E."/>
            <person name="Liimatainen K."/>
            <person name="Lipzen A."/>
            <person name="Lukacs Z."/>
            <person name="Mihaltcheva S."/>
            <person name="Morgado L.N."/>
            <person name="Niskanen T."/>
            <person name="Noordeloos M.E."/>
            <person name="Ohm R.A."/>
            <person name="Ortiz-Santana B."/>
            <person name="Ovrebo C."/>
            <person name="Racz N."/>
            <person name="Riley R."/>
            <person name="Savchenko A."/>
            <person name="Shiryaev A."/>
            <person name="Soop K."/>
            <person name="Spirin V."/>
            <person name="Szebenyi C."/>
            <person name="Tomsovsky M."/>
            <person name="Tulloss R.E."/>
            <person name="Uehling J."/>
            <person name="Grigoriev I.V."/>
            <person name="Vagvolgyi C."/>
            <person name="Papp T."/>
            <person name="Martin F.M."/>
            <person name="Miettinen O."/>
            <person name="Hibbett D.S."/>
            <person name="Nagy L.G."/>
        </authorList>
    </citation>
    <scope>NUCLEOTIDE SEQUENCE [LARGE SCALE GENOMIC DNA]</scope>
    <source>
        <strain evidence="1 2">HHB13444</strain>
    </source>
</reference>
<protein>
    <submittedName>
        <fullName evidence="1">Uncharacterized protein</fullName>
    </submittedName>
</protein>
<accession>A0A5C3PN90</accession>
<organism evidence="1 2">
    <name type="scientific">Polyporus arcularius HHB13444</name>
    <dbReference type="NCBI Taxonomy" id="1314778"/>
    <lineage>
        <taxon>Eukaryota</taxon>
        <taxon>Fungi</taxon>
        <taxon>Dikarya</taxon>
        <taxon>Basidiomycota</taxon>
        <taxon>Agaricomycotina</taxon>
        <taxon>Agaricomycetes</taxon>
        <taxon>Polyporales</taxon>
        <taxon>Polyporaceae</taxon>
        <taxon>Polyporus</taxon>
    </lineage>
</organism>
<dbReference type="Proteomes" id="UP000308197">
    <property type="component" value="Unassembled WGS sequence"/>
</dbReference>